<evidence type="ECO:0000313" key="3">
    <source>
        <dbReference type="Proteomes" id="UP000054845"/>
    </source>
</evidence>
<reference evidence="2 3" key="1">
    <citation type="submission" date="2014-09" db="EMBL/GenBank/DDBJ databases">
        <authorList>
            <person name="Magalhaes I.L.F."/>
            <person name="Oliveira U."/>
            <person name="Santos F.R."/>
            <person name="Vidigal T.H.D.A."/>
            <person name="Brescovit A.D."/>
            <person name="Santos A.J."/>
        </authorList>
    </citation>
    <scope>NUCLEOTIDE SEQUENCE [LARGE SCALE GENOMIC DNA]</scope>
</reference>
<feature type="region of interest" description="Disordered" evidence="1">
    <location>
        <begin position="213"/>
        <end position="236"/>
    </location>
</feature>
<keyword evidence="3" id="KW-1185">Reference proteome</keyword>
<accession>A0A0N7L992</accession>
<name>A0A0N7L992_9BASI</name>
<dbReference type="OrthoDB" id="10479343at2759"/>
<dbReference type="EMBL" id="CCYA01000204">
    <property type="protein sequence ID" value="CEH13138.1"/>
    <property type="molecule type" value="Genomic_DNA"/>
</dbReference>
<dbReference type="Proteomes" id="UP000054845">
    <property type="component" value="Unassembled WGS sequence"/>
</dbReference>
<evidence type="ECO:0000256" key="1">
    <source>
        <dbReference type="SAM" id="MobiDB-lite"/>
    </source>
</evidence>
<protein>
    <submittedName>
        <fullName evidence="2">Uncharacterized protein</fullName>
    </submittedName>
</protein>
<evidence type="ECO:0000313" key="2">
    <source>
        <dbReference type="EMBL" id="CEH13138.1"/>
    </source>
</evidence>
<dbReference type="AlphaFoldDB" id="A0A0N7L992"/>
<feature type="region of interest" description="Disordered" evidence="1">
    <location>
        <begin position="309"/>
        <end position="337"/>
    </location>
</feature>
<organism evidence="2 3">
    <name type="scientific">Ceraceosorus bombacis</name>
    <dbReference type="NCBI Taxonomy" id="401625"/>
    <lineage>
        <taxon>Eukaryota</taxon>
        <taxon>Fungi</taxon>
        <taxon>Dikarya</taxon>
        <taxon>Basidiomycota</taxon>
        <taxon>Ustilaginomycotina</taxon>
        <taxon>Exobasidiomycetes</taxon>
        <taxon>Ceraceosorales</taxon>
        <taxon>Ceraceosoraceae</taxon>
        <taxon>Ceraceosorus</taxon>
    </lineage>
</organism>
<feature type="compositionally biased region" description="Polar residues" evidence="1">
    <location>
        <begin position="309"/>
        <end position="320"/>
    </location>
</feature>
<proteinExistence type="predicted"/>
<sequence length="337" mass="37883">MSSAQTTLTLQEAMQTIQQCMREKDELIEHLREQKRCDDEEKADIRKGNEALQREVTQMKVASQLRDQRDYETLLWENKLLGEENRALRAQYDQVDREADLHVGKLMDLTIKVDELVEKNEELLADNSELKKKLEDNKTAIDSLKKEVLKHKEDGEAGLAREFEAMESLELERQVVELEKADFIEHIAQLRVVKQRDDATIAELRLKVDRLESRRSREPVNTGGTGTASLPSGKYLPPQRSAPLGGVLLATEAQQAPRPSALALVTQLREDAGESSSMRSHEGVTYTTGPRSHSWFKWTDSGLRVLYGSPNSSGAISLTANDDDFAGPDSDYSSSSE</sequence>